<dbReference type="Pfam" id="PF00583">
    <property type="entry name" value="Acetyltransf_1"/>
    <property type="match status" value="1"/>
</dbReference>
<evidence type="ECO:0000256" key="9">
    <source>
        <dbReference type="ARBA" id="ARBA00023163"/>
    </source>
</evidence>
<dbReference type="GO" id="GO:0045944">
    <property type="term" value="P:positive regulation of transcription by RNA polymerase II"/>
    <property type="evidence" value="ECO:0007669"/>
    <property type="project" value="TreeGrafter"/>
</dbReference>
<reference evidence="16 17" key="1">
    <citation type="journal article" date="2014" name="Nat. Commun.">
        <title>Multiple recent horizontal transfers of a large genomic region in cheese making fungi.</title>
        <authorList>
            <person name="Cheeseman K."/>
            <person name="Ropars J."/>
            <person name="Renault P."/>
            <person name="Dupont J."/>
            <person name="Gouzy J."/>
            <person name="Branca A."/>
            <person name="Abraham A.L."/>
            <person name="Ceppi M."/>
            <person name="Conseiller E."/>
            <person name="Debuchy R."/>
            <person name="Malagnac F."/>
            <person name="Goarin A."/>
            <person name="Silar P."/>
            <person name="Lacoste S."/>
            <person name="Sallet E."/>
            <person name="Bensimon A."/>
            <person name="Giraud T."/>
            <person name="Brygoo Y."/>
        </authorList>
    </citation>
    <scope>NUCLEOTIDE SEQUENCE [LARGE SCALE GENOMIC DNA]</scope>
    <source>
        <strain evidence="17">FM 013</strain>
    </source>
</reference>
<dbReference type="CDD" id="cd05509">
    <property type="entry name" value="Bromo_gcn5_like"/>
    <property type="match status" value="1"/>
</dbReference>
<protein>
    <recommendedName>
        <fullName evidence="3">histone acetyltransferase</fullName>
        <ecNumber evidence="3">2.3.1.48</ecNumber>
    </recommendedName>
</protein>
<dbReference type="CDD" id="cd04301">
    <property type="entry name" value="NAT_SF"/>
    <property type="match status" value="1"/>
</dbReference>
<dbReference type="InterPro" id="IPR001487">
    <property type="entry name" value="Bromodomain"/>
</dbReference>
<name>A0A0G4NSN5_PENC3</name>
<dbReference type="Proteomes" id="UP000053732">
    <property type="component" value="Unassembled WGS sequence"/>
</dbReference>
<dbReference type="GO" id="GO:0005634">
    <property type="term" value="C:nucleus"/>
    <property type="evidence" value="ECO:0007669"/>
    <property type="project" value="UniProtKB-SubCell"/>
</dbReference>
<dbReference type="SUPFAM" id="SSF47370">
    <property type="entry name" value="Bromodomain"/>
    <property type="match status" value="1"/>
</dbReference>
<keyword evidence="5" id="KW-0156">Chromatin regulator</keyword>
<dbReference type="PANTHER" id="PTHR45750">
    <property type="entry name" value="GH11602P"/>
    <property type="match status" value="1"/>
</dbReference>
<dbReference type="InterPro" id="IPR000182">
    <property type="entry name" value="GNAT_dom"/>
</dbReference>
<accession>A0A0G4NSN5</accession>
<evidence type="ECO:0000256" key="12">
    <source>
        <dbReference type="PROSITE-ProRule" id="PRU00035"/>
    </source>
</evidence>
<evidence type="ECO:0000259" key="14">
    <source>
        <dbReference type="PROSITE" id="PS50014"/>
    </source>
</evidence>
<keyword evidence="17" id="KW-1185">Reference proteome</keyword>
<keyword evidence="6" id="KW-0805">Transcription regulation</keyword>
<dbReference type="PRINTS" id="PR00503">
    <property type="entry name" value="BROMODOMAIN"/>
</dbReference>
<dbReference type="Gene3D" id="1.20.920.10">
    <property type="entry name" value="Bromodomain-like"/>
    <property type="match status" value="1"/>
</dbReference>
<keyword evidence="9" id="KW-0804">Transcription</keyword>
<keyword evidence="4 16" id="KW-0808">Transferase</keyword>
<dbReference type="Pfam" id="PF00439">
    <property type="entry name" value="Bromodomain"/>
    <property type="match status" value="1"/>
</dbReference>
<dbReference type="AlphaFoldDB" id="A0A0G4NSN5"/>
<dbReference type="PROSITE" id="PS51186">
    <property type="entry name" value="GNAT"/>
    <property type="match status" value="1"/>
</dbReference>
<keyword evidence="10" id="KW-0539">Nucleus</keyword>
<comment type="similarity">
    <text evidence="2">Belongs to the acetyltransferase family. GCN5 subfamily.</text>
</comment>
<dbReference type="SMART" id="SM00297">
    <property type="entry name" value="BROMO"/>
    <property type="match status" value="1"/>
</dbReference>
<evidence type="ECO:0000256" key="10">
    <source>
        <dbReference type="ARBA" id="ARBA00023242"/>
    </source>
</evidence>
<dbReference type="PANTHER" id="PTHR45750:SF3">
    <property type="entry name" value="HISTONE ACETYLTRANSFERASE"/>
    <property type="match status" value="1"/>
</dbReference>
<evidence type="ECO:0000256" key="7">
    <source>
        <dbReference type="ARBA" id="ARBA00023117"/>
    </source>
</evidence>
<dbReference type="Gene3D" id="3.40.630.30">
    <property type="match status" value="1"/>
</dbReference>
<evidence type="ECO:0000313" key="16">
    <source>
        <dbReference type="EMBL" id="CRL17110.1"/>
    </source>
</evidence>
<feature type="region of interest" description="Disordered" evidence="13">
    <location>
        <begin position="36"/>
        <end position="57"/>
    </location>
</feature>
<dbReference type="EMBL" id="HG793134">
    <property type="protein sequence ID" value="CRL17110.1"/>
    <property type="molecule type" value="Genomic_DNA"/>
</dbReference>
<keyword evidence="8" id="KW-0010">Activator</keyword>
<dbReference type="PROSITE" id="PS50014">
    <property type="entry name" value="BROMODOMAIN_2"/>
    <property type="match status" value="1"/>
</dbReference>
<evidence type="ECO:0000256" key="6">
    <source>
        <dbReference type="ARBA" id="ARBA00023015"/>
    </source>
</evidence>
<feature type="domain" description="N-acetyltransferase" evidence="15">
    <location>
        <begin position="74"/>
        <end position="229"/>
    </location>
</feature>
<evidence type="ECO:0000313" key="17">
    <source>
        <dbReference type="Proteomes" id="UP000053732"/>
    </source>
</evidence>
<feature type="domain" description="Bromo" evidence="14">
    <location>
        <begin position="325"/>
        <end position="393"/>
    </location>
</feature>
<dbReference type="InterPro" id="IPR037800">
    <property type="entry name" value="GCN5"/>
</dbReference>
<comment type="subcellular location">
    <subcellularLocation>
        <location evidence="1">Nucleus</location>
    </subcellularLocation>
</comment>
<dbReference type="InterPro" id="IPR016181">
    <property type="entry name" value="Acyl_CoA_acyltransferase"/>
</dbReference>
<evidence type="ECO:0000256" key="13">
    <source>
        <dbReference type="SAM" id="MobiDB-lite"/>
    </source>
</evidence>
<dbReference type="GO" id="GO:0010484">
    <property type="term" value="F:histone H3 acetyltransferase activity"/>
    <property type="evidence" value="ECO:0007669"/>
    <property type="project" value="TreeGrafter"/>
</dbReference>
<dbReference type="InterPro" id="IPR018359">
    <property type="entry name" value="Bromodomain_CS"/>
</dbReference>
<dbReference type="GO" id="GO:0000123">
    <property type="term" value="C:histone acetyltransferase complex"/>
    <property type="evidence" value="ECO:0007669"/>
    <property type="project" value="TreeGrafter"/>
</dbReference>
<keyword evidence="11 16" id="KW-0012">Acyltransferase</keyword>
<evidence type="ECO:0000256" key="3">
    <source>
        <dbReference type="ARBA" id="ARBA00013184"/>
    </source>
</evidence>
<evidence type="ECO:0000259" key="15">
    <source>
        <dbReference type="PROSITE" id="PS51186"/>
    </source>
</evidence>
<dbReference type="PROSITE" id="PS00633">
    <property type="entry name" value="BROMODOMAIN_1"/>
    <property type="match status" value="1"/>
</dbReference>
<evidence type="ECO:0000256" key="5">
    <source>
        <dbReference type="ARBA" id="ARBA00022853"/>
    </source>
</evidence>
<gene>
    <name evidence="16" type="ORF">PCAMFM013_S001g000070</name>
</gene>
<dbReference type="EC" id="2.3.1.48" evidence="3"/>
<evidence type="ECO:0000256" key="4">
    <source>
        <dbReference type="ARBA" id="ARBA00022679"/>
    </source>
</evidence>
<evidence type="ECO:0000256" key="2">
    <source>
        <dbReference type="ARBA" id="ARBA00008607"/>
    </source>
</evidence>
<evidence type="ECO:0000256" key="1">
    <source>
        <dbReference type="ARBA" id="ARBA00004123"/>
    </source>
</evidence>
<sequence length="419" mass="47637">MDKTKSQSSPADNGPNLLVAKRTACEDPSIAPDCKRSKRFHGGLTEPGVKTPGLTGRVPFPEKPAVLEERNGEIEFRVVNNDGSRESTIILTGLKCIFQRQLPEMPKDYIARLVYDRTHLSMAIVKMPLEVIGGISIREFRDRKFAEIVFCAVSSDQQVKGYGAHLMAHLKDYIRATSPVMHFLTYADNHATGYFQKQGFTKEITLDKSIWKGCIKDYEGGTLMQCSMLARIRYLEVGRMLLKQKESVLAKIRTLSKNHIIHLPPQQWANANDGVVVPLDPLSIPAIRATGWSPDMDELGRDSCHGSRFKGPHFNELRRFMNEIQNHKQAWPFLNPVDKDEIPDYYNTIASPMDLSTIEGRLELYTAPKELVDDLKLIFSNCQQYNDATTVYAKCAVKLEKYMWKLIKEIPEWSDLLEE</sequence>
<dbReference type="InterPro" id="IPR036427">
    <property type="entry name" value="Bromodomain-like_sf"/>
</dbReference>
<evidence type="ECO:0000256" key="11">
    <source>
        <dbReference type="ARBA" id="ARBA00023315"/>
    </source>
</evidence>
<keyword evidence="7 12" id="KW-0103">Bromodomain</keyword>
<dbReference type="SUPFAM" id="SSF55729">
    <property type="entry name" value="Acyl-CoA N-acyltransferases (Nat)"/>
    <property type="match status" value="1"/>
</dbReference>
<organism evidence="16 17">
    <name type="scientific">Penicillium camemberti (strain FM 013)</name>
    <dbReference type="NCBI Taxonomy" id="1429867"/>
    <lineage>
        <taxon>Eukaryota</taxon>
        <taxon>Fungi</taxon>
        <taxon>Dikarya</taxon>
        <taxon>Ascomycota</taxon>
        <taxon>Pezizomycotina</taxon>
        <taxon>Eurotiomycetes</taxon>
        <taxon>Eurotiomycetidae</taxon>
        <taxon>Eurotiales</taxon>
        <taxon>Aspergillaceae</taxon>
        <taxon>Penicillium</taxon>
    </lineage>
</organism>
<proteinExistence type="inferred from homology"/>
<dbReference type="STRING" id="1429867.A0A0G4NSN5"/>
<evidence type="ECO:0000256" key="8">
    <source>
        <dbReference type="ARBA" id="ARBA00023159"/>
    </source>
</evidence>